<dbReference type="NCBIfam" id="NF041518">
    <property type="entry name" value="choice_anch_Q"/>
    <property type="match status" value="1"/>
</dbReference>
<keyword evidence="6" id="KW-0732">Signal</keyword>
<evidence type="ECO:0000256" key="4">
    <source>
        <dbReference type="ARBA" id="ARBA00023136"/>
    </source>
</evidence>
<dbReference type="InterPro" id="IPR006626">
    <property type="entry name" value="PbH1"/>
</dbReference>
<dbReference type="RefSeq" id="WP_143313260.1">
    <property type="nucleotide sequence ID" value="NZ_FUWZ01000007.1"/>
</dbReference>
<dbReference type="GO" id="GO:0016020">
    <property type="term" value="C:membrane"/>
    <property type="evidence" value="ECO:0007669"/>
    <property type="project" value="UniProtKB-SubCell"/>
</dbReference>
<comment type="subcellular location">
    <subcellularLocation>
        <location evidence="1">Membrane</location>
    </subcellularLocation>
</comment>
<dbReference type="SUPFAM" id="SSF51126">
    <property type="entry name" value="Pectin lyase-like"/>
    <property type="match status" value="1"/>
</dbReference>
<gene>
    <name evidence="8" type="ORF">SAMN04488128_107185</name>
</gene>
<feature type="chain" id="PRO_5010573508" evidence="6">
    <location>
        <begin position="27"/>
        <end position="1286"/>
    </location>
</feature>
<dbReference type="SMART" id="SM00089">
    <property type="entry name" value="PKD"/>
    <property type="match status" value="5"/>
</dbReference>
<dbReference type="PROSITE" id="PS50093">
    <property type="entry name" value="PKD"/>
    <property type="match status" value="3"/>
</dbReference>
<evidence type="ECO:0000256" key="1">
    <source>
        <dbReference type="ARBA" id="ARBA00004370"/>
    </source>
</evidence>
<name>A0A1T4U0S8_9BACT</name>
<sequence length="1286" mass="136862">MKKRYALISKAVVCLLLLSLVLPATAQQAEVMLPAQTVNNVAGYLEALPQGYNTNTDKYPLIIFCHGVGELQYDANNPNTPRSISGVAANGIPRLIRDGKFPASFGVNGQRFSFIVISPFFIRWPGSDDVHKLLAYLQTKYRIDPNRIYVTGLSMGGGVTWGVISENSTKAKQYAAAAVVCGSYNVNDRPELPSVIAANHTPVWAFHNKIDPTVNPQFTIDWVNKINSSVPAPVPPAKMTIFDANGHDAWTEAYNPNYKDPVTGLNVYEWMLSYSLNITPPAPANKRIVVKPNRGSGIYYTDAMNQLNIVPGDTLCIPAGDYDYIQFSKLTGTASKPIVITNCGGLVRVGVNSTATAASFVFSTCSYFKLEGNGDPALSYGFDINGTNQRGEKMFGLYLGDGSTDFDVHHLYIHDASMFVQAKSLQSCDHPEWLEGSFLMKDVKIHDLLCRNSTWEGFYIGNTHYLYSSGNCQNMKSHHIRNLEVYNNDLENMGSDGIQISMADLGNNKIHNNRVVNYAVARNSAHGYGIMSGGGSTLNIYNNRIDKGYNPAIQIFGSGINTVYNNVISNIAFEGINAIDKIVFEPATAYIYNNTVYNTGVNGIKIYADKTTIGHKVYNNLVIANGTQWDYPQTGFYIKGANPIKFDFSNNLNFKTPADAGIGDAPNGNFRLLTGSKAINAGRDMTDLALTTDLENTPRPQDGKYDVGAYEFRTGTNNIVPAANAGKDLFISLPVNTVQLDGSASADADGTITGYSWKKISGPNAGTIASPAQVMTNVTGLAAGTYIFQLTVTDNRGLSASDLVTVTVRSAAARPPVIITTTSMTITLPVNSVQLDASSSYDPDGIITGYDWKQISGPSASVLADNTSSNTSAGSLKQGVYTFQLTITNNAGTKVTTNVTVTVNGTPGTNQPPAANAGTDQTITLPVSSVTLDGSASKDPDGSIASWKWEKVSGPAGGTIGSANTASTKVSSLAAGTYVFQLTVTDNAGATATARVTVTVLPAPDNNQPPVANAGTNQTITLPVNSVTLNGSASKDPDGSIASWKWEKVSGPDAGAIGSPNTTATTITSLAAGTYVFQLTVTDNEGATATARVTVTVLPPPGVNRPPVANAGQNEKVVSLVILDGTASYDPDGTIVKYSWEQVTGPAEANIAGASAAKATATGLIKGVYTFRLTVTDNEGLTSAAIKTVTVVDPDIPDNDSGTVSLYPNRIVGSGSAVLKIKHNELQSGRITIYKSNGMAVKQFTFQMNTVFTTGIDFSALGAGIYFIEIRGIGTDYKWVGRFMKL</sequence>
<evidence type="ECO:0000313" key="9">
    <source>
        <dbReference type="Proteomes" id="UP000190367"/>
    </source>
</evidence>
<dbReference type="PANTHER" id="PTHR46182:SF2">
    <property type="entry name" value="FI19480P1"/>
    <property type="match status" value="1"/>
</dbReference>
<evidence type="ECO:0000256" key="2">
    <source>
        <dbReference type="ARBA" id="ARBA00022692"/>
    </source>
</evidence>
<dbReference type="Pfam" id="PF02230">
    <property type="entry name" value="Abhydrolase_2"/>
    <property type="match status" value="1"/>
</dbReference>
<dbReference type="EMBL" id="FUWZ01000007">
    <property type="protein sequence ID" value="SKA46099.1"/>
    <property type="molecule type" value="Genomic_DNA"/>
</dbReference>
<organism evidence="8 9">
    <name type="scientific">Chitinophaga eiseniae</name>
    <dbReference type="NCBI Taxonomy" id="634771"/>
    <lineage>
        <taxon>Bacteria</taxon>
        <taxon>Pseudomonadati</taxon>
        <taxon>Bacteroidota</taxon>
        <taxon>Chitinophagia</taxon>
        <taxon>Chitinophagales</taxon>
        <taxon>Chitinophagaceae</taxon>
        <taxon>Chitinophaga</taxon>
    </lineage>
</organism>
<dbReference type="Proteomes" id="UP000190367">
    <property type="component" value="Unassembled WGS sequence"/>
</dbReference>
<keyword evidence="4" id="KW-0472">Membrane</keyword>
<dbReference type="FunFam" id="2.60.40.10:FF:000061">
    <property type="entry name" value="Dyslexia-associated protein KIAA0319 homolog"/>
    <property type="match status" value="2"/>
</dbReference>
<dbReference type="OrthoDB" id="9805017at2"/>
<dbReference type="GO" id="GO:0031410">
    <property type="term" value="C:cytoplasmic vesicle"/>
    <property type="evidence" value="ECO:0007669"/>
    <property type="project" value="TreeGrafter"/>
</dbReference>
<dbReference type="SMART" id="SM00710">
    <property type="entry name" value="PbH1"/>
    <property type="match status" value="7"/>
</dbReference>
<reference evidence="9" key="1">
    <citation type="submission" date="2017-02" db="EMBL/GenBank/DDBJ databases">
        <authorList>
            <person name="Varghese N."/>
            <person name="Submissions S."/>
        </authorList>
    </citation>
    <scope>NUCLEOTIDE SEQUENCE [LARGE SCALE GENOMIC DNA]</scope>
    <source>
        <strain evidence="9">DSM 22224</strain>
    </source>
</reference>
<dbReference type="SUPFAM" id="SSF53474">
    <property type="entry name" value="alpha/beta-Hydrolases"/>
    <property type="match status" value="1"/>
</dbReference>
<dbReference type="InterPro" id="IPR029058">
    <property type="entry name" value="AB_hydrolase_fold"/>
</dbReference>
<dbReference type="GO" id="GO:0016787">
    <property type="term" value="F:hydrolase activity"/>
    <property type="evidence" value="ECO:0007669"/>
    <property type="project" value="InterPro"/>
</dbReference>
<dbReference type="Gene3D" id="2.160.20.10">
    <property type="entry name" value="Single-stranded right-handed beta-helix, Pectin lyase-like"/>
    <property type="match status" value="1"/>
</dbReference>
<dbReference type="InterPro" id="IPR012334">
    <property type="entry name" value="Pectin_lyas_fold"/>
</dbReference>
<dbReference type="InterPro" id="IPR022409">
    <property type="entry name" value="PKD/Chitinase_dom"/>
</dbReference>
<feature type="domain" description="PKD" evidence="7">
    <location>
        <begin position="1026"/>
        <end position="1097"/>
    </location>
</feature>
<proteinExistence type="predicted"/>
<protein>
    <submittedName>
        <fullName evidence="8">REJ domain-containing protein</fullName>
    </submittedName>
</protein>
<dbReference type="InterPro" id="IPR013783">
    <property type="entry name" value="Ig-like_fold"/>
</dbReference>
<dbReference type="InterPro" id="IPR039448">
    <property type="entry name" value="Beta_helix"/>
</dbReference>
<dbReference type="InterPro" id="IPR003140">
    <property type="entry name" value="PLipase/COase/thioEstase"/>
</dbReference>
<dbReference type="InterPro" id="IPR059226">
    <property type="entry name" value="Choice_anch_Q_dom"/>
</dbReference>
<accession>A0A1T4U0S8</accession>
<keyword evidence="3" id="KW-1133">Transmembrane helix</keyword>
<dbReference type="Gene3D" id="3.40.50.1820">
    <property type="entry name" value="alpha/beta hydrolase"/>
    <property type="match status" value="1"/>
</dbReference>
<keyword evidence="5" id="KW-0325">Glycoprotein</keyword>
<feature type="domain" description="PKD" evidence="7">
    <location>
        <begin position="929"/>
        <end position="1005"/>
    </location>
</feature>
<evidence type="ECO:0000256" key="6">
    <source>
        <dbReference type="SAM" id="SignalP"/>
    </source>
</evidence>
<evidence type="ECO:0000313" key="8">
    <source>
        <dbReference type="EMBL" id="SKA46099.1"/>
    </source>
</evidence>
<dbReference type="SUPFAM" id="SSF49299">
    <property type="entry name" value="PKD domain"/>
    <property type="match status" value="5"/>
</dbReference>
<dbReference type="Gene3D" id="2.60.40.10">
    <property type="entry name" value="Immunoglobulins"/>
    <property type="match status" value="5"/>
</dbReference>
<feature type="signal peptide" evidence="6">
    <location>
        <begin position="1"/>
        <end position="26"/>
    </location>
</feature>
<keyword evidence="2" id="KW-0812">Transmembrane</keyword>
<dbReference type="InterPro" id="IPR011050">
    <property type="entry name" value="Pectin_lyase_fold/virulence"/>
</dbReference>
<dbReference type="Pfam" id="PF22352">
    <property type="entry name" value="K319L-like_PKD"/>
    <property type="match status" value="5"/>
</dbReference>
<dbReference type="InterPro" id="IPR000601">
    <property type="entry name" value="PKD_dom"/>
</dbReference>
<dbReference type="Pfam" id="PF13229">
    <property type="entry name" value="Beta_helix"/>
    <property type="match status" value="1"/>
</dbReference>
<dbReference type="PANTHER" id="PTHR46182">
    <property type="entry name" value="FI19480P1"/>
    <property type="match status" value="1"/>
</dbReference>
<feature type="domain" description="PKD" evidence="7">
    <location>
        <begin position="832"/>
        <end position="903"/>
    </location>
</feature>
<keyword evidence="9" id="KW-1185">Reference proteome</keyword>
<dbReference type="InterPro" id="IPR029865">
    <property type="entry name" value="KIAA0319-like"/>
</dbReference>
<dbReference type="STRING" id="634771.SAMN04488128_107185"/>
<dbReference type="CDD" id="cd00146">
    <property type="entry name" value="PKD"/>
    <property type="match status" value="3"/>
</dbReference>
<dbReference type="InterPro" id="IPR035986">
    <property type="entry name" value="PKD_dom_sf"/>
</dbReference>
<evidence type="ECO:0000259" key="7">
    <source>
        <dbReference type="PROSITE" id="PS50093"/>
    </source>
</evidence>
<evidence type="ECO:0000256" key="5">
    <source>
        <dbReference type="ARBA" id="ARBA00023180"/>
    </source>
</evidence>
<evidence type="ECO:0000256" key="3">
    <source>
        <dbReference type="ARBA" id="ARBA00022989"/>
    </source>
</evidence>